<accession>A0A8I6RUH6</accession>
<dbReference type="PANTHER" id="PTHR16121:SF0">
    <property type="entry name" value="CAP-SPECIFIC MRNA (NUCLEOSIDE-2'-O-)-METHYLTRANSFERASE 1"/>
    <property type="match status" value="1"/>
</dbReference>
<dbReference type="GO" id="GO:0003676">
    <property type="term" value="F:nucleic acid binding"/>
    <property type="evidence" value="ECO:0007669"/>
    <property type="project" value="UniProtKB-UniRule"/>
</dbReference>
<name>A0A8I6RUH6_CIMLE</name>
<dbReference type="PROSITE" id="PS50174">
    <property type="entry name" value="G_PATCH"/>
    <property type="match status" value="1"/>
</dbReference>
<comment type="function">
    <text evidence="1">S-adenosyl-L-methionine-dependent methyltransferase that mediates RNA cap1 2'-O-ribose methylation to the 5'-cap structure of RNAs. Methylates the ribose of the first nucleotide of a m(7)GpppG-capped mRNA to produce m(7)GpppNmp (cap1).</text>
</comment>
<dbReference type="InterPro" id="IPR029063">
    <property type="entry name" value="SAM-dependent_MTases_sf"/>
</dbReference>
<comment type="subcellular location">
    <subcellularLocation>
        <location evidence="1">Nucleus</location>
    </subcellularLocation>
</comment>
<dbReference type="OMA" id="CTLFLCK"/>
<dbReference type="Pfam" id="PF01585">
    <property type="entry name" value="G-patch"/>
    <property type="match status" value="1"/>
</dbReference>
<dbReference type="Gene3D" id="3.30.470.30">
    <property type="entry name" value="DNA ligase/mRNA capping enzyme"/>
    <property type="match status" value="1"/>
</dbReference>
<keyword evidence="1" id="KW-0507">mRNA processing</keyword>
<dbReference type="KEGG" id="clec:106667095"/>
<organism evidence="5 6">
    <name type="scientific">Cimex lectularius</name>
    <name type="common">Bed bug</name>
    <name type="synonym">Acanthia lectularia</name>
    <dbReference type="NCBI Taxonomy" id="79782"/>
    <lineage>
        <taxon>Eukaryota</taxon>
        <taxon>Metazoa</taxon>
        <taxon>Ecdysozoa</taxon>
        <taxon>Arthropoda</taxon>
        <taxon>Hexapoda</taxon>
        <taxon>Insecta</taxon>
        <taxon>Pterygota</taxon>
        <taxon>Neoptera</taxon>
        <taxon>Paraneoptera</taxon>
        <taxon>Hemiptera</taxon>
        <taxon>Heteroptera</taxon>
        <taxon>Panheteroptera</taxon>
        <taxon>Cimicomorpha</taxon>
        <taxon>Cimicidae</taxon>
        <taxon>Cimex</taxon>
    </lineage>
</organism>
<dbReference type="GO" id="GO:0006370">
    <property type="term" value="P:7-methylguanosine mRNA capping"/>
    <property type="evidence" value="ECO:0007669"/>
    <property type="project" value="UniProtKB-UniRule"/>
</dbReference>
<evidence type="ECO:0000256" key="2">
    <source>
        <dbReference type="SAM" id="MobiDB-lite"/>
    </source>
</evidence>
<evidence type="ECO:0000259" key="4">
    <source>
        <dbReference type="PROSITE" id="PS51613"/>
    </source>
</evidence>
<feature type="compositionally biased region" description="Polar residues" evidence="2">
    <location>
        <begin position="113"/>
        <end position="122"/>
    </location>
</feature>
<feature type="compositionally biased region" description="Acidic residues" evidence="2">
    <location>
        <begin position="102"/>
        <end position="111"/>
    </location>
</feature>
<protein>
    <recommendedName>
        <fullName evidence="1">Cap-specific mRNA (nucleoside-2'-O-)-methyltransferase 1</fullName>
        <ecNumber evidence="1">2.1.1.57</ecNumber>
    </recommendedName>
    <alternativeName>
        <fullName evidence="1">Cap1 2'O-ribose methyltransferase 1</fullName>
    </alternativeName>
</protein>
<dbReference type="FunFam" id="3.40.50.12760:FF:000004">
    <property type="entry name" value="FtsJ-like methyltransferase"/>
    <property type="match status" value="1"/>
</dbReference>
<dbReference type="GO" id="GO:0004483">
    <property type="term" value="F:methyltransferase cap1 activity"/>
    <property type="evidence" value="ECO:0007669"/>
    <property type="project" value="UniProtKB-UniRule"/>
</dbReference>
<dbReference type="Proteomes" id="UP000494040">
    <property type="component" value="Unassembled WGS sequence"/>
</dbReference>
<dbReference type="InterPro" id="IPR000467">
    <property type="entry name" value="G_patch_dom"/>
</dbReference>
<dbReference type="GeneID" id="106667095"/>
<dbReference type="EC" id="2.1.1.57" evidence="1"/>
<evidence type="ECO:0000259" key="3">
    <source>
        <dbReference type="PROSITE" id="PS50174"/>
    </source>
</evidence>
<dbReference type="PROSITE" id="PS51613">
    <property type="entry name" value="SAM_MT_RRMJ"/>
    <property type="match status" value="1"/>
</dbReference>
<dbReference type="GO" id="GO:0005737">
    <property type="term" value="C:cytoplasm"/>
    <property type="evidence" value="ECO:0007669"/>
    <property type="project" value="TreeGrafter"/>
</dbReference>
<dbReference type="InterPro" id="IPR002877">
    <property type="entry name" value="RNA_MeTrfase_FtsJ_dom"/>
</dbReference>
<keyword evidence="1" id="KW-0949">S-adenosyl-L-methionine</keyword>
<dbReference type="SMART" id="SM00443">
    <property type="entry name" value="G_patch"/>
    <property type="match status" value="1"/>
</dbReference>
<feature type="compositionally biased region" description="Basic and acidic residues" evidence="2">
    <location>
        <begin position="13"/>
        <end position="22"/>
    </location>
</feature>
<dbReference type="InterPro" id="IPR050851">
    <property type="entry name" value="mRNA_Cap_2O-Ribose_MeTrfase"/>
</dbReference>
<keyword evidence="1" id="KW-0489">Methyltransferase</keyword>
<dbReference type="RefSeq" id="XP_014250280.1">
    <property type="nucleotide sequence ID" value="XM_014394794.2"/>
</dbReference>
<evidence type="ECO:0000313" key="5">
    <source>
        <dbReference type="EnsemblMetazoa" id="XP_014250280.1"/>
    </source>
</evidence>
<evidence type="ECO:0000313" key="6">
    <source>
        <dbReference type="Proteomes" id="UP000494040"/>
    </source>
</evidence>
<proteinExistence type="predicted"/>
<dbReference type="GO" id="GO:0005634">
    <property type="term" value="C:nucleus"/>
    <property type="evidence" value="ECO:0007669"/>
    <property type="project" value="UniProtKB-SubCell"/>
</dbReference>
<reference evidence="5" key="1">
    <citation type="submission" date="2022-01" db="UniProtKB">
        <authorList>
            <consortium name="EnsemblMetazoa"/>
        </authorList>
    </citation>
    <scope>IDENTIFICATION</scope>
</reference>
<dbReference type="OrthoDB" id="10251234at2759"/>
<feature type="domain" description="G-patch" evidence="3">
    <location>
        <begin position="143"/>
        <end position="189"/>
    </location>
</feature>
<keyword evidence="1" id="KW-0539">Nucleus</keyword>
<dbReference type="AlphaFoldDB" id="A0A8I6RUH6"/>
<keyword evidence="1" id="KW-0808">Transferase</keyword>
<evidence type="ECO:0000256" key="1">
    <source>
        <dbReference type="RuleBase" id="RU368012"/>
    </source>
</evidence>
<dbReference type="CTD" id="23070"/>
<dbReference type="SUPFAM" id="SSF53335">
    <property type="entry name" value="S-adenosyl-L-methionine-dependent methyltransferases"/>
    <property type="match status" value="1"/>
</dbReference>
<keyword evidence="1" id="KW-0506">mRNA capping</keyword>
<feature type="domain" description="RrmJ-type SAM-dependent 2'-O-MTase" evidence="4">
    <location>
        <begin position="287"/>
        <end position="501"/>
    </location>
</feature>
<dbReference type="Gene3D" id="3.40.50.12760">
    <property type="match status" value="1"/>
</dbReference>
<dbReference type="GO" id="GO:0032259">
    <property type="term" value="P:methylation"/>
    <property type="evidence" value="ECO:0007669"/>
    <property type="project" value="UniProtKB-KW"/>
</dbReference>
<dbReference type="Pfam" id="PF01728">
    <property type="entry name" value="FtsJ"/>
    <property type="match status" value="1"/>
</dbReference>
<feature type="region of interest" description="Disordered" evidence="2">
    <location>
        <begin position="1"/>
        <end position="122"/>
    </location>
</feature>
<dbReference type="PANTHER" id="PTHR16121">
    <property type="entry name" value="CAP-SPECIFIC MRNA (NUCLEOSIDE-2'-O-)-METHYLTRANSFERASE 1-RELATED"/>
    <property type="match status" value="1"/>
</dbReference>
<dbReference type="InterPro" id="IPR025816">
    <property type="entry name" value="RrmJ-type_MeTrfase"/>
</dbReference>
<dbReference type="EnsemblMetazoa" id="XM_014394794.2">
    <property type="protein sequence ID" value="XP_014250280.1"/>
    <property type="gene ID" value="LOC106667095"/>
</dbReference>
<keyword evidence="6" id="KW-1185">Reference proteome</keyword>
<dbReference type="GO" id="GO:0016556">
    <property type="term" value="P:mRNA modification"/>
    <property type="evidence" value="ECO:0007669"/>
    <property type="project" value="UniProtKB-UniRule"/>
</dbReference>
<sequence>MSKRKDYKTNILRKNENKSPEKYRKRSHHQLLSDEGQSSDEEKLTIDFKMPTVVQNEKTYEDYGIMSNSSSGDESAPQPDNYEIPADSGKDDSIYKNCSFESENESADDFTGDQPSCSSETSMPKKKCRILDINYVTDQPLSRENKGHLLLEKMGYKLGDGLGKHGQGRTEPIEMSNQKGRRGLGLSIQGLEQARIAWDESIEVVEAKESCSWLCGNHLGPLNENILSDWKTIGPKDLSIENMTDFCDEEILKKILEGKTIFDHLSEGELMKARSKCNPFETLKKAIFLNRAALKMANIDAAFDFMFTSPTFPNKQPMVGSNELLYFADVCAGPGGFSEYVLWKKNWRAKGIGFTLKGDNDFDLSKFYAGCPLTFEPYYGVKGDGDIYNPGNITSLTEFVMDVTDNKGVHFMMADGGFSVEGQENIQELLSKQLYLCQCLVALSIVRPYGHFVCKLFDLFSPFSAGLVYLMYRSFDKICIFKPNTSRPANSERYIVCKHKRKDCGPIRDYLFKLNEELFAMGSRSETDITHIVPMLELTCDKQFYNYLTESNNSLGERQVINLLKIKSFCQDPNLIERRQNKLRTECLNLWNIPNTVRSTNRMTPEEIAYQIIDNYREHLNFDFTKLVAENMEKSFKNLYDWQCFALASEKEQTFYIGDGILVYEWNFKRREWKQVTKCDIRLNPGTLVFGEIIYEIQGEYRKQKQIKALHVIDGISIGFEKISSLPFHKRLAALRLYEQAIRKKNEQCNFRVKIPFPMEKAEDIFKRLTVRNSHLYKIQLLIEEKEYWYEPRAVLFVNTMKWPWIRSFSKTSQCHYNYNICTTQSLFDYDCRENEVYGSTLDCLKNTLIWQWEQGVGLKKEGRVEGVVHKDDIIKHINQLLRPKKN</sequence>
<comment type="catalytic activity">
    <reaction evidence="1">
        <text>a 5'-end (N(7)-methyl 5'-triphosphoguanosine)-ribonucleoside in mRNA + S-adenosyl-L-methionine = a 5'-end (N(7)-methyl 5'-triphosphoguanosine)-(2'-O-methyl-ribonucleoside) in mRNA + S-adenosyl-L-homocysteine + H(+)</text>
        <dbReference type="Rhea" id="RHEA:67020"/>
        <dbReference type="Rhea" id="RHEA-COMP:17167"/>
        <dbReference type="Rhea" id="RHEA-COMP:17168"/>
        <dbReference type="ChEBI" id="CHEBI:15378"/>
        <dbReference type="ChEBI" id="CHEBI:57856"/>
        <dbReference type="ChEBI" id="CHEBI:59789"/>
        <dbReference type="ChEBI" id="CHEBI:156461"/>
        <dbReference type="ChEBI" id="CHEBI:167609"/>
        <dbReference type="EC" id="2.1.1.57"/>
    </reaction>
</comment>